<dbReference type="GO" id="GO:0055085">
    <property type="term" value="P:transmembrane transport"/>
    <property type="evidence" value="ECO:0007669"/>
    <property type="project" value="InterPro"/>
</dbReference>
<evidence type="ECO:0000256" key="5">
    <source>
        <dbReference type="ARBA" id="ARBA00022856"/>
    </source>
</evidence>
<dbReference type="EMBL" id="QRWX01000002">
    <property type="protein sequence ID" value="RGT56476.1"/>
    <property type="molecule type" value="Genomic_DNA"/>
</dbReference>
<proteinExistence type="inferred from homology"/>
<gene>
    <name evidence="12" type="ORF">DWX20_06705</name>
</gene>
<keyword evidence="4 10" id="KW-0812">Transmembrane</keyword>
<keyword evidence="5" id="KW-0571">Peptide transport</keyword>
<feature type="transmembrane region" description="Helical" evidence="10">
    <location>
        <begin position="42"/>
        <end position="63"/>
    </location>
</feature>
<evidence type="ECO:0000256" key="2">
    <source>
        <dbReference type="ARBA" id="ARBA00022448"/>
    </source>
</evidence>
<evidence type="ECO:0000256" key="4">
    <source>
        <dbReference type="ARBA" id="ARBA00022692"/>
    </source>
</evidence>
<evidence type="ECO:0000256" key="9">
    <source>
        <dbReference type="ARBA" id="ARBA00024202"/>
    </source>
</evidence>
<evidence type="ECO:0000256" key="10">
    <source>
        <dbReference type="RuleBase" id="RU363032"/>
    </source>
</evidence>
<dbReference type="GeneID" id="89619477"/>
<evidence type="ECO:0000313" key="12">
    <source>
        <dbReference type="EMBL" id="RGT56476.1"/>
    </source>
</evidence>
<keyword evidence="2 10" id="KW-0813">Transport</keyword>
<dbReference type="InterPro" id="IPR035906">
    <property type="entry name" value="MetI-like_sf"/>
</dbReference>
<dbReference type="PROSITE" id="PS50928">
    <property type="entry name" value="ABC_TM1"/>
    <property type="match status" value="1"/>
</dbReference>
<dbReference type="CDD" id="cd06261">
    <property type="entry name" value="TM_PBP2"/>
    <property type="match status" value="1"/>
</dbReference>
<feature type="transmembrane region" description="Helical" evidence="10">
    <location>
        <begin position="145"/>
        <end position="163"/>
    </location>
</feature>
<dbReference type="InterPro" id="IPR050366">
    <property type="entry name" value="BP-dependent_transpt_permease"/>
</dbReference>
<sequence>MSEIRDERFTFVALDDFASERLNSPKYSYWKSVFRKFFSSKIAIFFLVLTLLTLFLSYILPFISGYDPTVQTHINDFSRRFVSPNLQFWFGTNQVGDSLFDVVWAGARTSLSLAIIATFITNVIGVIVGAFWGYSRKMDVIMIEVYNIIANVPFTLVVIILSYVLGPGFWQLVFCLCITSWLGMAYSIRIQVMMIRDREYNLASRCLGTPTSKIIQHNVLPFMIPIIVTSISRDVPSFISYEVFLSYLGIGLTEKEVSLGRLISSNSAYMTSAPYLFWIPVAVAAVISISLYIVGQTLADASDPKTHM</sequence>
<organism evidence="12 13">
    <name type="scientific">Solobacterium moorei</name>
    <dbReference type="NCBI Taxonomy" id="102148"/>
    <lineage>
        <taxon>Bacteria</taxon>
        <taxon>Bacillati</taxon>
        <taxon>Bacillota</taxon>
        <taxon>Erysipelotrichia</taxon>
        <taxon>Erysipelotrichales</taxon>
        <taxon>Erysipelotrichaceae</taxon>
        <taxon>Solobacterium</taxon>
    </lineage>
</organism>
<accession>A0A412PFQ3</accession>
<evidence type="ECO:0000313" key="13">
    <source>
        <dbReference type="Proteomes" id="UP000284731"/>
    </source>
</evidence>
<dbReference type="AlphaFoldDB" id="A0A412PFQ3"/>
<keyword evidence="7 10" id="KW-1133">Transmembrane helix</keyword>
<comment type="caution">
    <text evidence="12">The sequence shown here is derived from an EMBL/GenBank/DDBJ whole genome shotgun (WGS) entry which is preliminary data.</text>
</comment>
<dbReference type="Proteomes" id="UP000284731">
    <property type="component" value="Unassembled WGS sequence"/>
</dbReference>
<dbReference type="GO" id="GO:0015833">
    <property type="term" value="P:peptide transport"/>
    <property type="evidence" value="ECO:0007669"/>
    <property type="project" value="UniProtKB-KW"/>
</dbReference>
<comment type="subcellular location">
    <subcellularLocation>
        <location evidence="1 10">Cell membrane</location>
        <topology evidence="1 10">Multi-pass membrane protein</topology>
    </subcellularLocation>
</comment>
<dbReference type="PANTHER" id="PTHR43386:SF24">
    <property type="entry name" value="OLIGOPEPTIDE TRANSPORT SYSTEM PERMEASE PROTEIN AMID"/>
    <property type="match status" value="1"/>
</dbReference>
<dbReference type="PANTHER" id="PTHR43386">
    <property type="entry name" value="OLIGOPEPTIDE TRANSPORT SYSTEM PERMEASE PROTEIN APPC"/>
    <property type="match status" value="1"/>
</dbReference>
<reference evidence="12 13" key="1">
    <citation type="submission" date="2018-08" db="EMBL/GenBank/DDBJ databases">
        <title>A genome reference for cultivated species of the human gut microbiota.</title>
        <authorList>
            <person name="Zou Y."/>
            <person name="Xue W."/>
            <person name="Luo G."/>
        </authorList>
    </citation>
    <scope>NUCLEOTIDE SEQUENCE [LARGE SCALE GENOMIC DNA]</scope>
    <source>
        <strain evidence="12 13">AF18-46</strain>
    </source>
</reference>
<protein>
    <submittedName>
        <fullName evidence="12">ABC transporter permease</fullName>
    </submittedName>
</protein>
<evidence type="ECO:0000256" key="1">
    <source>
        <dbReference type="ARBA" id="ARBA00004651"/>
    </source>
</evidence>
<feature type="transmembrane region" description="Helical" evidence="10">
    <location>
        <begin position="275"/>
        <end position="295"/>
    </location>
</feature>
<feature type="transmembrane region" description="Helical" evidence="10">
    <location>
        <begin position="169"/>
        <end position="188"/>
    </location>
</feature>
<dbReference type="SUPFAM" id="SSF161098">
    <property type="entry name" value="MetI-like"/>
    <property type="match status" value="1"/>
</dbReference>
<evidence type="ECO:0000256" key="3">
    <source>
        <dbReference type="ARBA" id="ARBA00022475"/>
    </source>
</evidence>
<dbReference type="NCBIfam" id="NF043080">
    <property type="entry name" value="MMSYN1_0166"/>
    <property type="match status" value="1"/>
</dbReference>
<dbReference type="GO" id="GO:0015031">
    <property type="term" value="P:protein transport"/>
    <property type="evidence" value="ECO:0007669"/>
    <property type="project" value="UniProtKB-KW"/>
</dbReference>
<evidence type="ECO:0000259" key="11">
    <source>
        <dbReference type="PROSITE" id="PS50928"/>
    </source>
</evidence>
<feature type="transmembrane region" description="Helical" evidence="10">
    <location>
        <begin position="111"/>
        <end position="133"/>
    </location>
</feature>
<feature type="domain" description="ABC transmembrane type-1" evidence="11">
    <location>
        <begin position="107"/>
        <end position="299"/>
    </location>
</feature>
<dbReference type="Pfam" id="PF12911">
    <property type="entry name" value="OppC_N"/>
    <property type="match status" value="1"/>
</dbReference>
<keyword evidence="3" id="KW-1003">Cell membrane</keyword>
<evidence type="ECO:0000256" key="8">
    <source>
        <dbReference type="ARBA" id="ARBA00023136"/>
    </source>
</evidence>
<dbReference type="Pfam" id="PF00528">
    <property type="entry name" value="BPD_transp_1"/>
    <property type="match status" value="1"/>
</dbReference>
<keyword evidence="6" id="KW-0653">Protein transport</keyword>
<evidence type="ECO:0000256" key="7">
    <source>
        <dbReference type="ARBA" id="ARBA00022989"/>
    </source>
</evidence>
<dbReference type="Gene3D" id="1.10.3720.10">
    <property type="entry name" value="MetI-like"/>
    <property type="match status" value="1"/>
</dbReference>
<dbReference type="GO" id="GO:0005886">
    <property type="term" value="C:plasma membrane"/>
    <property type="evidence" value="ECO:0007669"/>
    <property type="project" value="UniProtKB-SubCell"/>
</dbReference>
<dbReference type="InterPro" id="IPR000515">
    <property type="entry name" value="MetI-like"/>
</dbReference>
<comment type="similarity">
    <text evidence="9">Belongs to the binding-protein-dependent transport system permease family. OppBC subfamily.</text>
</comment>
<dbReference type="RefSeq" id="WP_028078359.1">
    <property type="nucleotide sequence ID" value="NZ_AP028934.1"/>
</dbReference>
<keyword evidence="8 10" id="KW-0472">Membrane</keyword>
<evidence type="ECO:0000256" key="6">
    <source>
        <dbReference type="ARBA" id="ARBA00022927"/>
    </source>
</evidence>
<dbReference type="InterPro" id="IPR025966">
    <property type="entry name" value="OppC_N"/>
</dbReference>
<name>A0A412PFQ3_9FIRM</name>
<dbReference type="InterPro" id="IPR054864">
    <property type="entry name" value="OppC_permease"/>
</dbReference>